<dbReference type="GeneID" id="114642750"/>
<evidence type="ECO:0000313" key="4">
    <source>
        <dbReference type="Ensembl" id="ENSECRP00000027796.1"/>
    </source>
</evidence>
<dbReference type="Ensembl" id="ENSECRT00000028376.1">
    <property type="protein sequence ID" value="ENSECRP00000027796.1"/>
    <property type="gene ID" value="ENSECRG00000018829.1"/>
</dbReference>
<reference evidence="4" key="2">
    <citation type="submission" date="2025-09" db="UniProtKB">
        <authorList>
            <consortium name="Ensembl"/>
        </authorList>
    </citation>
    <scope>IDENTIFICATION</scope>
</reference>
<dbReference type="SMART" id="SM00892">
    <property type="entry name" value="Endonuclease_NS"/>
    <property type="match status" value="1"/>
</dbReference>
<sequence length="270" mass="31285">MLLLVLVIFGCLTTQGNFEVMKRGEFTCREFFHKQTEPKGLVPDKAARICQTYKNKVHFATMYDRENRIPIYSAYKYESGGPRPYGTWYLEPQLADQTKDKNMMEETKELTEKLKESQAVSEDYKSIYFYDRGHLSPSVHHKDEDSKEATFTLTNVVPQFAALNNGKWGIYESEKMKTFVNENKCAKTYVIVGVTRGDKIKNRINKPSHLWTVACCVDQNERPMKFFGYIAENDKNEVESISLEDLQKKLKEAFNEDVHLFADKCGATFK</sequence>
<feature type="signal peptide" evidence="1">
    <location>
        <begin position="1"/>
        <end position="18"/>
    </location>
</feature>
<dbReference type="Pfam" id="PF01223">
    <property type="entry name" value="Endonuclease_NS"/>
    <property type="match status" value="1"/>
</dbReference>
<evidence type="ECO:0000256" key="1">
    <source>
        <dbReference type="SAM" id="SignalP"/>
    </source>
</evidence>
<evidence type="ECO:0000259" key="2">
    <source>
        <dbReference type="SMART" id="SM00477"/>
    </source>
</evidence>
<gene>
    <name evidence="4" type="primary">LOC114642750</name>
</gene>
<proteinExistence type="predicted"/>
<dbReference type="InterPro" id="IPR001604">
    <property type="entry name" value="Endo_G_ENPP1-like_dom"/>
</dbReference>
<dbReference type="GeneTree" id="ENSGT01030000234592"/>
<feature type="domain" description="DNA/RNA non-specific endonuclease/pyrophosphatase/phosphodiesterase" evidence="3">
    <location>
        <begin position="55"/>
        <end position="261"/>
    </location>
</feature>
<dbReference type="SUPFAM" id="SSF54060">
    <property type="entry name" value="His-Me finger endonucleases"/>
    <property type="match status" value="1"/>
</dbReference>
<dbReference type="Gene3D" id="3.40.570.10">
    <property type="entry name" value="Extracellular Endonuclease, subunit A"/>
    <property type="match status" value="1"/>
</dbReference>
<dbReference type="Proteomes" id="UP000694620">
    <property type="component" value="Unassembled WGS sequence"/>
</dbReference>
<name>A0A8C4T6A0_ERPCA</name>
<feature type="domain" description="ENPP1-3/EXOG-like endonuclease/phosphodiesterase" evidence="2">
    <location>
        <begin position="56"/>
        <end position="261"/>
    </location>
</feature>
<dbReference type="OrthoDB" id="69221at2759"/>
<dbReference type="GO" id="GO:0016787">
    <property type="term" value="F:hydrolase activity"/>
    <property type="evidence" value="ECO:0007669"/>
    <property type="project" value="InterPro"/>
</dbReference>
<dbReference type="PANTHER" id="PTHR21472">
    <property type="entry name" value="ENDONUCLEASE DOMAIN-CONTAINING 1 PROTEIN ENDOD1"/>
    <property type="match status" value="1"/>
</dbReference>
<dbReference type="RefSeq" id="XP_028647412.1">
    <property type="nucleotide sequence ID" value="XM_028791579.2"/>
</dbReference>
<dbReference type="InterPro" id="IPR044929">
    <property type="entry name" value="DNA/RNA_non-sp_Endonuclease_sf"/>
</dbReference>
<dbReference type="GO" id="GO:0003676">
    <property type="term" value="F:nucleic acid binding"/>
    <property type="evidence" value="ECO:0007669"/>
    <property type="project" value="InterPro"/>
</dbReference>
<dbReference type="GO" id="GO:0046872">
    <property type="term" value="F:metal ion binding"/>
    <property type="evidence" value="ECO:0007669"/>
    <property type="project" value="InterPro"/>
</dbReference>
<dbReference type="PANTHER" id="PTHR21472:SF26">
    <property type="entry name" value="ENDONUCLEASE DOMAIN CONTAINING 1"/>
    <property type="match status" value="1"/>
</dbReference>
<dbReference type="InterPro" id="IPR020821">
    <property type="entry name" value="ENPP1-3/EXOG-like_nuc-like"/>
</dbReference>
<dbReference type="InterPro" id="IPR044925">
    <property type="entry name" value="His-Me_finger_sf"/>
</dbReference>
<accession>A0A8C4T6A0</accession>
<evidence type="ECO:0000313" key="5">
    <source>
        <dbReference type="Proteomes" id="UP000694620"/>
    </source>
</evidence>
<dbReference type="InterPro" id="IPR039015">
    <property type="entry name" value="ENDOD1"/>
</dbReference>
<feature type="chain" id="PRO_5034496785" evidence="1">
    <location>
        <begin position="19"/>
        <end position="270"/>
    </location>
</feature>
<evidence type="ECO:0000259" key="3">
    <source>
        <dbReference type="SMART" id="SM00892"/>
    </source>
</evidence>
<keyword evidence="5" id="KW-1185">Reference proteome</keyword>
<reference evidence="4" key="1">
    <citation type="submission" date="2025-08" db="UniProtKB">
        <authorList>
            <consortium name="Ensembl"/>
        </authorList>
    </citation>
    <scope>IDENTIFICATION</scope>
</reference>
<protein>
    <submittedName>
        <fullName evidence="4">Endonuclease domain-containing 1 protein-like</fullName>
    </submittedName>
</protein>
<keyword evidence="1" id="KW-0732">Signal</keyword>
<organism evidence="4 5">
    <name type="scientific">Erpetoichthys calabaricus</name>
    <name type="common">Rope fish</name>
    <name type="synonym">Calamoichthys calabaricus</name>
    <dbReference type="NCBI Taxonomy" id="27687"/>
    <lineage>
        <taxon>Eukaryota</taxon>
        <taxon>Metazoa</taxon>
        <taxon>Chordata</taxon>
        <taxon>Craniata</taxon>
        <taxon>Vertebrata</taxon>
        <taxon>Euteleostomi</taxon>
        <taxon>Actinopterygii</taxon>
        <taxon>Polypteriformes</taxon>
        <taxon>Polypteridae</taxon>
        <taxon>Erpetoichthys</taxon>
    </lineage>
</organism>
<dbReference type="SMART" id="SM00477">
    <property type="entry name" value="NUC"/>
    <property type="match status" value="1"/>
</dbReference>
<dbReference type="AlphaFoldDB" id="A0A8C4T6A0"/>